<dbReference type="Proteomes" id="UP000306822">
    <property type="component" value="Plasmid RCS83_pII"/>
</dbReference>
<proteinExistence type="predicted"/>
<keyword evidence="2" id="KW-0614">Plasmid</keyword>
<accession>A0A2P9EGW1</accession>
<dbReference type="AlphaFoldDB" id="A0A2P9EGW1"/>
<name>A0A2P9EGW1_ECOLX</name>
<evidence type="ECO:0000256" key="1">
    <source>
        <dbReference type="SAM" id="MobiDB-lite"/>
    </source>
</evidence>
<feature type="region of interest" description="Disordered" evidence="1">
    <location>
        <begin position="36"/>
        <end position="57"/>
    </location>
</feature>
<gene>
    <name evidence="2" type="ORF">RCS83_PIICDS1475D</name>
</gene>
<sequence length="57" mass="6100">MAIGLGAYGAHETHFRTFSVRESLTHCYISEQTPLAAPPGASCKKTHRAASSTPNIK</sequence>
<geneLocation type="plasmid" evidence="3">
    <name>rcs83_pii</name>
</geneLocation>
<protein>
    <submittedName>
        <fullName evidence="2">Uncharacterized protein</fullName>
    </submittedName>
</protein>
<evidence type="ECO:0000313" key="3">
    <source>
        <dbReference type="Proteomes" id="UP000306822"/>
    </source>
</evidence>
<dbReference type="EMBL" id="LT985291">
    <property type="protein sequence ID" value="SPE02644.1"/>
    <property type="molecule type" value="Genomic_DNA"/>
</dbReference>
<reference evidence="3" key="1">
    <citation type="submission" date="2018-02" db="EMBL/GenBank/DDBJ databases">
        <authorList>
            <person name="Cea G.-C."/>
            <person name="William W."/>
        </authorList>
    </citation>
    <scope>NUCLEOTIDE SEQUENCE [LARGE SCALE GENOMIC DNA]</scope>
    <source>
        <strain evidence="3">ECOR 10</strain>
        <plasmid evidence="3">rcs83_pii</plasmid>
    </source>
</reference>
<organism evidence="2 3">
    <name type="scientific">Escherichia coli</name>
    <dbReference type="NCBI Taxonomy" id="562"/>
    <lineage>
        <taxon>Bacteria</taxon>
        <taxon>Pseudomonadati</taxon>
        <taxon>Pseudomonadota</taxon>
        <taxon>Gammaproteobacteria</taxon>
        <taxon>Enterobacterales</taxon>
        <taxon>Enterobacteriaceae</taxon>
        <taxon>Escherichia</taxon>
    </lineage>
</organism>
<evidence type="ECO:0000313" key="2">
    <source>
        <dbReference type="EMBL" id="SPE02644.1"/>
    </source>
</evidence>